<name>A0A0F9BG35_9ZZZZ</name>
<accession>A0A0F9BG35</accession>
<comment type="caution">
    <text evidence="1">The sequence shown here is derived from an EMBL/GenBank/DDBJ whole genome shotgun (WGS) entry which is preliminary data.</text>
</comment>
<feature type="non-terminal residue" evidence="1">
    <location>
        <position position="1"/>
    </location>
</feature>
<sequence length="202" mass="21836">AGFPTNIPAGGDNLNTADDQIRRLRLDLKERFNDIVDDITTDPIVLSDIDVDTVIGTPDCAVVYTNALFALPSGASATIIDFVAEEIDTGGFHDNSVNPSRLTITTAAYYRISCKMYATSQASAFQASLHLRKNGGATALASDQKNWDGTILVNSLWLDKIVLAAATDYYEVALHNNSGDAWTTLDVANKAYFMIERLPGTV</sequence>
<evidence type="ECO:0000313" key="1">
    <source>
        <dbReference type="EMBL" id="KKK89619.1"/>
    </source>
</evidence>
<dbReference type="AlphaFoldDB" id="A0A0F9BG35"/>
<reference evidence="1" key="1">
    <citation type="journal article" date="2015" name="Nature">
        <title>Complex archaea that bridge the gap between prokaryotes and eukaryotes.</title>
        <authorList>
            <person name="Spang A."/>
            <person name="Saw J.H."/>
            <person name="Jorgensen S.L."/>
            <person name="Zaremba-Niedzwiedzka K."/>
            <person name="Martijn J."/>
            <person name="Lind A.E."/>
            <person name="van Eijk R."/>
            <person name="Schleper C."/>
            <person name="Guy L."/>
            <person name="Ettema T.J."/>
        </authorList>
    </citation>
    <scope>NUCLEOTIDE SEQUENCE</scope>
</reference>
<gene>
    <name evidence="1" type="ORF">LCGC14_2731260</name>
</gene>
<organism evidence="1">
    <name type="scientific">marine sediment metagenome</name>
    <dbReference type="NCBI Taxonomy" id="412755"/>
    <lineage>
        <taxon>unclassified sequences</taxon>
        <taxon>metagenomes</taxon>
        <taxon>ecological metagenomes</taxon>
    </lineage>
</organism>
<protein>
    <submittedName>
        <fullName evidence="1">Uncharacterized protein</fullName>
    </submittedName>
</protein>
<proteinExistence type="predicted"/>
<dbReference type="EMBL" id="LAZR01049448">
    <property type="protein sequence ID" value="KKK89619.1"/>
    <property type="molecule type" value="Genomic_DNA"/>
</dbReference>